<dbReference type="SUPFAM" id="SSF53850">
    <property type="entry name" value="Periplasmic binding protein-like II"/>
    <property type="match status" value="1"/>
</dbReference>
<dbReference type="Gene3D" id="3.40.190.290">
    <property type="match status" value="1"/>
</dbReference>
<reference evidence="6 7" key="1">
    <citation type="submission" date="2016-10" db="EMBL/GenBank/DDBJ databases">
        <authorList>
            <person name="de Groot N.N."/>
        </authorList>
    </citation>
    <scope>NUCLEOTIDE SEQUENCE [LARGE SCALE GENOMIC DNA]</scope>
    <source>
        <strain evidence="6 7">DSM 29316</strain>
    </source>
</reference>
<comment type="similarity">
    <text evidence="1">Belongs to the LysR transcriptional regulatory family.</text>
</comment>
<evidence type="ECO:0000256" key="4">
    <source>
        <dbReference type="ARBA" id="ARBA00023163"/>
    </source>
</evidence>
<dbReference type="Pfam" id="PF00126">
    <property type="entry name" value="HTH_1"/>
    <property type="match status" value="1"/>
</dbReference>
<dbReference type="Proteomes" id="UP000198796">
    <property type="component" value="Unassembled WGS sequence"/>
</dbReference>
<dbReference type="InterPro" id="IPR036388">
    <property type="entry name" value="WH-like_DNA-bd_sf"/>
</dbReference>
<evidence type="ECO:0000256" key="3">
    <source>
        <dbReference type="ARBA" id="ARBA00023125"/>
    </source>
</evidence>
<protein>
    <submittedName>
        <fullName evidence="6">DNA-binding transcriptional regulator, LysR family</fullName>
    </submittedName>
</protein>
<dbReference type="Pfam" id="PF03466">
    <property type="entry name" value="LysR_substrate"/>
    <property type="match status" value="1"/>
</dbReference>
<dbReference type="PANTHER" id="PTHR30537:SF3">
    <property type="entry name" value="TRANSCRIPTIONAL REGULATORY PROTEIN"/>
    <property type="match status" value="1"/>
</dbReference>
<dbReference type="PANTHER" id="PTHR30537">
    <property type="entry name" value="HTH-TYPE TRANSCRIPTIONAL REGULATOR"/>
    <property type="match status" value="1"/>
</dbReference>
<dbReference type="InterPro" id="IPR005119">
    <property type="entry name" value="LysR_subst-bd"/>
</dbReference>
<feature type="domain" description="HTH lysR-type" evidence="5">
    <location>
        <begin position="1"/>
        <end position="59"/>
    </location>
</feature>
<sequence>MDKWTELRTAYWVAKLGTVSATAEALGFHRATINRHIDVLEAEIGSKIFIRHARGYALTETGQDVLRVAQKTDELIEDLAGRVHGGKSEIEGEIKLTILAPFAGLLMGAVMQFRLENPRCLVNVDVGEDLAKLEYGEAHIAVRAGAKPEHPDYVVAHLGDIGIGLYAHDSYAARCGLPADESDLAGHSFVLPHIPTERFPLGRWIKEHIRPEMIALSSRDVWLVTEAVFAGAGIGIVSDIDAGSRGGLQPALLSRPSWSVSGWLVTHVDLHRTEKVQAMLRCLKASAAGKTVSPA</sequence>
<evidence type="ECO:0000313" key="6">
    <source>
        <dbReference type="EMBL" id="SFA68815.1"/>
    </source>
</evidence>
<keyword evidence="3 6" id="KW-0238">DNA-binding</keyword>
<evidence type="ECO:0000313" key="7">
    <source>
        <dbReference type="Proteomes" id="UP000198796"/>
    </source>
</evidence>
<dbReference type="GO" id="GO:0043565">
    <property type="term" value="F:sequence-specific DNA binding"/>
    <property type="evidence" value="ECO:0007669"/>
    <property type="project" value="TreeGrafter"/>
</dbReference>
<keyword evidence="7" id="KW-1185">Reference proteome</keyword>
<evidence type="ECO:0000256" key="2">
    <source>
        <dbReference type="ARBA" id="ARBA00023015"/>
    </source>
</evidence>
<organism evidence="6 7">
    <name type="scientific">Poseidonocella pacifica</name>
    <dbReference type="NCBI Taxonomy" id="871651"/>
    <lineage>
        <taxon>Bacteria</taxon>
        <taxon>Pseudomonadati</taxon>
        <taxon>Pseudomonadota</taxon>
        <taxon>Alphaproteobacteria</taxon>
        <taxon>Rhodobacterales</taxon>
        <taxon>Roseobacteraceae</taxon>
        <taxon>Poseidonocella</taxon>
    </lineage>
</organism>
<evidence type="ECO:0000259" key="5">
    <source>
        <dbReference type="PROSITE" id="PS50931"/>
    </source>
</evidence>
<keyword evidence="4" id="KW-0804">Transcription</keyword>
<dbReference type="InterPro" id="IPR036390">
    <property type="entry name" value="WH_DNA-bd_sf"/>
</dbReference>
<dbReference type="PROSITE" id="PS50931">
    <property type="entry name" value="HTH_LYSR"/>
    <property type="match status" value="1"/>
</dbReference>
<dbReference type="Gene3D" id="1.10.10.10">
    <property type="entry name" value="Winged helix-like DNA-binding domain superfamily/Winged helix DNA-binding domain"/>
    <property type="match status" value="1"/>
</dbReference>
<dbReference type="InterPro" id="IPR058163">
    <property type="entry name" value="LysR-type_TF_proteobact-type"/>
</dbReference>
<dbReference type="AlphaFoldDB" id="A0A1I0UXN2"/>
<gene>
    <name evidence="6" type="ORF">SAMN05421688_0040</name>
</gene>
<dbReference type="RefSeq" id="WP_092059465.1">
    <property type="nucleotide sequence ID" value="NZ_FOJU01000001.1"/>
</dbReference>
<dbReference type="InterPro" id="IPR000847">
    <property type="entry name" value="LysR_HTH_N"/>
</dbReference>
<accession>A0A1I0UXN2</accession>
<dbReference type="EMBL" id="FOJU01000001">
    <property type="protein sequence ID" value="SFA68815.1"/>
    <property type="molecule type" value="Genomic_DNA"/>
</dbReference>
<proteinExistence type="inferred from homology"/>
<dbReference type="STRING" id="871651.SAMN05421688_0040"/>
<evidence type="ECO:0000256" key="1">
    <source>
        <dbReference type="ARBA" id="ARBA00009437"/>
    </source>
</evidence>
<dbReference type="OrthoDB" id="9796526at2"/>
<keyword evidence="2" id="KW-0805">Transcription regulation</keyword>
<dbReference type="SUPFAM" id="SSF46785">
    <property type="entry name" value="Winged helix' DNA-binding domain"/>
    <property type="match status" value="1"/>
</dbReference>
<name>A0A1I0UXN2_9RHOB</name>
<dbReference type="GO" id="GO:0003700">
    <property type="term" value="F:DNA-binding transcription factor activity"/>
    <property type="evidence" value="ECO:0007669"/>
    <property type="project" value="InterPro"/>
</dbReference>
<dbReference type="GO" id="GO:0006351">
    <property type="term" value="P:DNA-templated transcription"/>
    <property type="evidence" value="ECO:0007669"/>
    <property type="project" value="TreeGrafter"/>
</dbReference>